<dbReference type="GO" id="GO:0005886">
    <property type="term" value="C:plasma membrane"/>
    <property type="evidence" value="ECO:0007669"/>
    <property type="project" value="UniProtKB-SubCell"/>
</dbReference>
<feature type="transmembrane region" description="Helical" evidence="7">
    <location>
        <begin position="188"/>
        <end position="206"/>
    </location>
</feature>
<keyword evidence="6 7" id="KW-0472">Membrane</keyword>
<gene>
    <name evidence="9" type="ORF">D8M03_10965</name>
</gene>
<evidence type="ECO:0000256" key="1">
    <source>
        <dbReference type="ARBA" id="ARBA00004651"/>
    </source>
</evidence>
<evidence type="ECO:0000256" key="6">
    <source>
        <dbReference type="ARBA" id="ARBA00023136"/>
    </source>
</evidence>
<sequence length="228" mass="26117">MSIANILDFLHSLDTELFEYIEQLGVIIYLILFLIVFGKTGFVILTFLPGDSLVFASGTIAAMDRLNLFILLILFFSATSLADSNNYFIGRILSKSSLNQKLFLKIIPPTSIEKAKEFLLEYDRVAITFSRFIPLMRTMTPFICGFTGLPYKNFVRYNIIGAFIWTSIWLGTGYALGNVSWIENNLLFTLSCITMIMFIPSIYGFFIQFRKKHINDDETIKEEANRID</sequence>
<evidence type="ECO:0000256" key="3">
    <source>
        <dbReference type="ARBA" id="ARBA00022475"/>
    </source>
</evidence>
<reference evidence="9 10" key="1">
    <citation type="journal article" date="2016" name="Antonie Van Leeuwenhoek">
        <title>Lysinibacillus endophyticus sp. nov., an indole-3-acetic acid producing endophytic bacterium isolated from corn root (Zea mays cv. Xinken-5).</title>
        <authorList>
            <person name="Yu J."/>
            <person name="Guan X."/>
            <person name="Liu C."/>
            <person name="Xiang W."/>
            <person name="Yu Z."/>
            <person name="Liu X."/>
            <person name="Wang G."/>
        </authorList>
    </citation>
    <scope>NUCLEOTIDE SEQUENCE [LARGE SCALE GENOMIC DNA]</scope>
    <source>
        <strain evidence="9 10">DSM 100506</strain>
    </source>
</reference>
<dbReference type="Proteomes" id="UP000272238">
    <property type="component" value="Unassembled WGS sequence"/>
</dbReference>
<evidence type="ECO:0000313" key="10">
    <source>
        <dbReference type="Proteomes" id="UP000272238"/>
    </source>
</evidence>
<dbReference type="EMBL" id="RBZN01000026">
    <property type="protein sequence ID" value="RKQ15928.1"/>
    <property type="molecule type" value="Genomic_DNA"/>
</dbReference>
<evidence type="ECO:0000313" key="9">
    <source>
        <dbReference type="EMBL" id="RKQ15928.1"/>
    </source>
</evidence>
<feature type="domain" description="VTT" evidence="8">
    <location>
        <begin position="48"/>
        <end position="174"/>
    </location>
</feature>
<evidence type="ECO:0000259" key="8">
    <source>
        <dbReference type="Pfam" id="PF09335"/>
    </source>
</evidence>
<dbReference type="Pfam" id="PF09335">
    <property type="entry name" value="VTT_dom"/>
    <property type="match status" value="1"/>
</dbReference>
<accession>A0A494Z0W7</accession>
<organism evidence="9 10">
    <name type="scientific">Ureibacillus endophyticus</name>
    <dbReference type="NCBI Taxonomy" id="1978490"/>
    <lineage>
        <taxon>Bacteria</taxon>
        <taxon>Bacillati</taxon>
        <taxon>Bacillota</taxon>
        <taxon>Bacilli</taxon>
        <taxon>Bacillales</taxon>
        <taxon>Caryophanaceae</taxon>
        <taxon>Ureibacillus</taxon>
    </lineage>
</organism>
<keyword evidence="10" id="KW-1185">Reference proteome</keyword>
<evidence type="ECO:0000256" key="5">
    <source>
        <dbReference type="ARBA" id="ARBA00022989"/>
    </source>
</evidence>
<dbReference type="OrthoDB" id="9813426at2"/>
<protein>
    <recommendedName>
        <fullName evidence="8">VTT domain-containing protein</fullName>
    </recommendedName>
</protein>
<dbReference type="InterPro" id="IPR032816">
    <property type="entry name" value="VTT_dom"/>
</dbReference>
<comment type="caution">
    <text evidence="9">The sequence shown here is derived from an EMBL/GenBank/DDBJ whole genome shotgun (WGS) entry which is preliminary data.</text>
</comment>
<evidence type="ECO:0000256" key="7">
    <source>
        <dbReference type="RuleBase" id="RU367016"/>
    </source>
</evidence>
<keyword evidence="5 7" id="KW-1133">Transmembrane helix</keyword>
<dbReference type="RefSeq" id="WP_121214822.1">
    <property type="nucleotide sequence ID" value="NZ_RBZN01000026.1"/>
</dbReference>
<evidence type="ECO:0000256" key="2">
    <source>
        <dbReference type="ARBA" id="ARBA00010792"/>
    </source>
</evidence>
<feature type="transmembrane region" description="Helical" evidence="7">
    <location>
        <begin position="26"/>
        <end position="48"/>
    </location>
</feature>
<evidence type="ECO:0000256" key="4">
    <source>
        <dbReference type="ARBA" id="ARBA00022692"/>
    </source>
</evidence>
<dbReference type="InterPro" id="IPR032818">
    <property type="entry name" value="DedA-like"/>
</dbReference>
<proteinExistence type="inferred from homology"/>
<keyword evidence="4 7" id="KW-0812">Transmembrane</keyword>
<name>A0A494Z0W7_9BACL</name>
<dbReference type="AlphaFoldDB" id="A0A494Z0W7"/>
<feature type="transmembrane region" description="Helical" evidence="7">
    <location>
        <begin position="68"/>
        <end position="89"/>
    </location>
</feature>
<dbReference type="PANTHER" id="PTHR30353:SF0">
    <property type="entry name" value="TRANSMEMBRANE PROTEIN"/>
    <property type="match status" value="1"/>
</dbReference>
<comment type="similarity">
    <text evidence="2 7">Belongs to the DedA family.</text>
</comment>
<keyword evidence="3 7" id="KW-1003">Cell membrane</keyword>
<feature type="transmembrane region" description="Helical" evidence="7">
    <location>
        <begin position="157"/>
        <end position="176"/>
    </location>
</feature>
<comment type="subcellular location">
    <subcellularLocation>
        <location evidence="1 7">Cell membrane</location>
        <topology evidence="1 7">Multi-pass membrane protein</topology>
    </subcellularLocation>
</comment>
<dbReference type="PANTHER" id="PTHR30353">
    <property type="entry name" value="INNER MEMBRANE PROTEIN DEDA-RELATED"/>
    <property type="match status" value="1"/>
</dbReference>